<protein>
    <submittedName>
        <fullName evidence="2">Uncharacterized protein</fullName>
    </submittedName>
</protein>
<proteinExistence type="predicted"/>
<name>A0A0H2WIU7_BURMA</name>
<sequence>MTATALRAVFLNAQLPSPTKSKRDERRRRLKR</sequence>
<evidence type="ECO:0000313" key="2">
    <source>
        <dbReference type="EMBL" id="AAU49499.1"/>
    </source>
</evidence>
<reference evidence="2 3" key="1">
    <citation type="journal article" date="2004" name="Proc. Natl. Acad. Sci. U.S.A.">
        <title>Structural flexibility in the Burkholderia mallei genome.</title>
        <authorList>
            <person name="Nierman W.C."/>
            <person name="DeShazer D."/>
            <person name="Kim H.S."/>
            <person name="Tettelin H."/>
            <person name="Nelson K.E."/>
            <person name="Feldblyum T."/>
            <person name="Ulrich R.L."/>
            <person name="Ronning C.M."/>
            <person name="Brinkac L.M."/>
            <person name="Daugherty S.C."/>
            <person name="Davidsen T.D."/>
            <person name="Deboy R.T."/>
            <person name="Dimitrov G."/>
            <person name="Dodson R.J."/>
            <person name="Durkin A.S."/>
            <person name="Gwinn M.L."/>
            <person name="Haft D.H."/>
            <person name="Khouri H."/>
            <person name="Kolonay J.F."/>
            <person name="Madupu R."/>
            <person name="Mohammoud Y."/>
            <person name="Nelson W.C."/>
            <person name="Radune D."/>
            <person name="Romero C.M."/>
            <person name="Sarria S."/>
            <person name="Selengut J."/>
            <person name="Shamblin C."/>
            <person name="Sullivan S.A."/>
            <person name="White O."/>
            <person name="Yu Y."/>
            <person name="Zafar N."/>
            <person name="Zhou L."/>
            <person name="Fraser C.M."/>
        </authorList>
    </citation>
    <scope>NUCLEOTIDE SEQUENCE [LARGE SCALE GENOMIC DNA]</scope>
    <source>
        <strain evidence="2 3">ATCC 23344</strain>
    </source>
</reference>
<dbReference type="KEGG" id="bma:BMA0825"/>
<evidence type="ECO:0000313" key="3">
    <source>
        <dbReference type="Proteomes" id="UP000006693"/>
    </source>
</evidence>
<organism evidence="2 3">
    <name type="scientific">Burkholderia mallei (strain ATCC 23344)</name>
    <dbReference type="NCBI Taxonomy" id="243160"/>
    <lineage>
        <taxon>Bacteria</taxon>
        <taxon>Pseudomonadati</taxon>
        <taxon>Pseudomonadota</taxon>
        <taxon>Betaproteobacteria</taxon>
        <taxon>Burkholderiales</taxon>
        <taxon>Burkholderiaceae</taxon>
        <taxon>Burkholderia</taxon>
        <taxon>pseudomallei group</taxon>
    </lineage>
</organism>
<dbReference type="AlphaFoldDB" id="A0A0H2WIU7"/>
<dbReference type="Proteomes" id="UP000006693">
    <property type="component" value="Chromosome 1"/>
</dbReference>
<evidence type="ECO:0000256" key="1">
    <source>
        <dbReference type="SAM" id="MobiDB-lite"/>
    </source>
</evidence>
<accession>A0A0H2WIU7</accession>
<gene>
    <name evidence="2" type="ordered locus">BMA0825</name>
</gene>
<dbReference type="EMBL" id="CP000010">
    <property type="protein sequence ID" value="AAU49499.1"/>
    <property type="molecule type" value="Genomic_DNA"/>
</dbReference>
<keyword evidence="3" id="KW-1185">Reference proteome</keyword>
<dbReference type="HOGENOM" id="CLU_3388469_0_0_4"/>
<feature type="region of interest" description="Disordered" evidence="1">
    <location>
        <begin position="1"/>
        <end position="32"/>
    </location>
</feature>